<comment type="caution">
    <text evidence="1">The sequence shown here is derived from an EMBL/GenBank/DDBJ whole genome shotgun (WGS) entry which is preliminary data.</text>
</comment>
<dbReference type="Proteomes" id="UP000543224">
    <property type="component" value="Unassembled WGS sequence"/>
</dbReference>
<gene>
    <name evidence="1" type="ORF">HKBW3S25_01697</name>
</gene>
<name>A0A6V8P5Z1_9ACTN</name>
<accession>A0A6V8P5Z1</accession>
<protein>
    <submittedName>
        <fullName evidence="1">Uncharacterized protein</fullName>
    </submittedName>
</protein>
<organism evidence="1 2">
    <name type="scientific">Candidatus Hakubella thermalkaliphila</name>
    <dbReference type="NCBI Taxonomy" id="2754717"/>
    <lineage>
        <taxon>Bacteria</taxon>
        <taxon>Bacillati</taxon>
        <taxon>Actinomycetota</taxon>
        <taxon>Actinomycetota incertae sedis</taxon>
        <taxon>Candidatus Hakubellales</taxon>
        <taxon>Candidatus Hakubellaceae</taxon>
        <taxon>Candidatus Hakubella</taxon>
    </lineage>
</organism>
<reference evidence="1 2" key="1">
    <citation type="journal article" date="2020" name="Front. Microbiol.">
        <title>Single-cell genomics of novel Actinobacteria with the Wood-Ljungdahl pathway discovered in a serpentinizing system.</title>
        <authorList>
            <person name="Merino N."/>
            <person name="Kawai M."/>
            <person name="Boyd E.S."/>
            <person name="Colman D.R."/>
            <person name="McGlynn S.E."/>
            <person name="Nealson K.H."/>
            <person name="Kurokawa K."/>
            <person name="Hongoh Y."/>
        </authorList>
    </citation>
    <scope>NUCLEOTIDE SEQUENCE [LARGE SCALE GENOMIC DNA]</scope>
    <source>
        <strain evidence="1 2">S25</strain>
    </source>
</reference>
<sequence length="132" mass="15097">MEDLNERLLPIGPAISLFHLRNIFVFAEPAINGAQNPSVKGHQMRSKRESYVLAGKIVRLMLHFSDMAVSYRTIRHNDFITPIEQVLFLELTASPGDPRLGVTNDLLSDLPIAYYAYMLYNMHPKENPRKID</sequence>
<dbReference type="AlphaFoldDB" id="A0A6V8P5Z1"/>
<evidence type="ECO:0000313" key="1">
    <source>
        <dbReference type="EMBL" id="GFP26206.1"/>
    </source>
</evidence>
<evidence type="ECO:0000313" key="2">
    <source>
        <dbReference type="Proteomes" id="UP000543224"/>
    </source>
</evidence>
<proteinExistence type="predicted"/>
<dbReference type="EMBL" id="BLRX01000439">
    <property type="protein sequence ID" value="GFP26206.1"/>
    <property type="molecule type" value="Genomic_DNA"/>
</dbReference>